<keyword evidence="5" id="KW-0460">Magnesium</keyword>
<protein>
    <recommendedName>
        <fullName evidence="9">SLC41A/MgtE integral membrane domain-containing protein</fullName>
    </recommendedName>
</protein>
<keyword evidence="11" id="KW-1185">Reference proteome</keyword>
<evidence type="ECO:0000256" key="6">
    <source>
        <dbReference type="ARBA" id="ARBA00022989"/>
    </source>
</evidence>
<feature type="transmembrane region" description="Helical" evidence="8">
    <location>
        <begin position="182"/>
        <end position="207"/>
    </location>
</feature>
<organism evidence="10 11">
    <name type="scientific">Stephanodiscus triporus</name>
    <dbReference type="NCBI Taxonomy" id="2934178"/>
    <lineage>
        <taxon>Eukaryota</taxon>
        <taxon>Sar</taxon>
        <taxon>Stramenopiles</taxon>
        <taxon>Ochrophyta</taxon>
        <taxon>Bacillariophyta</taxon>
        <taxon>Coscinodiscophyceae</taxon>
        <taxon>Thalassiosirophycidae</taxon>
        <taxon>Stephanodiscales</taxon>
        <taxon>Stephanodiscaceae</taxon>
        <taxon>Stephanodiscus</taxon>
    </lineage>
</organism>
<sequence length="264" mass="28856">MTERSDGTGSDGSNLIVRKILSLSRADDLESIFSDIRSEHEGVRRYEESCRGISNEAEEYRMCTPFKRAFPERSSALIVTLVFELPTLFIISGGSDQLCRLIGRRKYTTLISLLPLISAISGNVGLQASTLTTRAISHVQVRVDNYLAWLGKEIVVAAYLVVMSSIAFIMGGYSFPFALSIFFAQFIGIATAGLTGTLAPLLFTFIFKSDSGKWGGPLETAVQDVSAYKHSETDGHQETTSPVLRLNLVLMKGSKMVPSVPTRA</sequence>
<evidence type="ECO:0000256" key="8">
    <source>
        <dbReference type="SAM" id="Phobius"/>
    </source>
</evidence>
<comment type="caution">
    <text evidence="10">The sequence shown here is derived from an EMBL/GenBank/DDBJ whole genome shotgun (WGS) entry which is preliminary data.</text>
</comment>
<feature type="domain" description="SLC41A/MgtE integral membrane" evidence="9">
    <location>
        <begin position="114"/>
        <end position="226"/>
    </location>
</feature>
<dbReference type="InterPro" id="IPR036739">
    <property type="entry name" value="SLC41_membr_dom_sf"/>
</dbReference>
<dbReference type="InterPro" id="IPR006667">
    <property type="entry name" value="SLC41_membr_dom"/>
</dbReference>
<proteinExistence type="inferred from homology"/>
<dbReference type="EMBL" id="JALLAZ020001469">
    <property type="protein sequence ID" value="KAL3774428.1"/>
    <property type="molecule type" value="Genomic_DNA"/>
</dbReference>
<evidence type="ECO:0000256" key="5">
    <source>
        <dbReference type="ARBA" id="ARBA00022842"/>
    </source>
</evidence>
<evidence type="ECO:0000256" key="7">
    <source>
        <dbReference type="ARBA" id="ARBA00023136"/>
    </source>
</evidence>
<dbReference type="Pfam" id="PF01769">
    <property type="entry name" value="MgtE"/>
    <property type="match status" value="1"/>
</dbReference>
<evidence type="ECO:0000313" key="11">
    <source>
        <dbReference type="Proteomes" id="UP001530315"/>
    </source>
</evidence>
<keyword evidence="7 8" id="KW-0472">Membrane</keyword>
<keyword evidence="4 8" id="KW-0812">Transmembrane</keyword>
<evidence type="ECO:0000256" key="1">
    <source>
        <dbReference type="ARBA" id="ARBA00004141"/>
    </source>
</evidence>
<dbReference type="SUPFAM" id="SSF161093">
    <property type="entry name" value="MgtE membrane domain-like"/>
    <property type="match status" value="1"/>
</dbReference>
<dbReference type="Proteomes" id="UP001530315">
    <property type="component" value="Unassembled WGS sequence"/>
</dbReference>
<feature type="transmembrane region" description="Helical" evidence="8">
    <location>
        <begin position="76"/>
        <end position="95"/>
    </location>
</feature>
<reference evidence="10 11" key="1">
    <citation type="submission" date="2024-10" db="EMBL/GenBank/DDBJ databases">
        <title>Updated reference genomes for cyclostephanoid diatoms.</title>
        <authorList>
            <person name="Roberts W.R."/>
            <person name="Alverson A.J."/>
        </authorList>
    </citation>
    <scope>NUCLEOTIDE SEQUENCE [LARGE SCALE GENOMIC DNA]</scope>
    <source>
        <strain evidence="10 11">AJA276-08</strain>
    </source>
</reference>
<evidence type="ECO:0000256" key="4">
    <source>
        <dbReference type="ARBA" id="ARBA00022692"/>
    </source>
</evidence>
<accession>A0ABD3NGD7</accession>
<dbReference type="PANTHER" id="PTHR41394">
    <property type="entry name" value="MAGNESIUM TRANSPORTER MGTE"/>
    <property type="match status" value="1"/>
</dbReference>
<dbReference type="AlphaFoldDB" id="A0ABD3NGD7"/>
<feature type="transmembrane region" description="Helical" evidence="8">
    <location>
        <begin position="146"/>
        <end position="170"/>
    </location>
</feature>
<evidence type="ECO:0000256" key="3">
    <source>
        <dbReference type="ARBA" id="ARBA00022448"/>
    </source>
</evidence>
<evidence type="ECO:0000256" key="2">
    <source>
        <dbReference type="ARBA" id="ARBA00009749"/>
    </source>
</evidence>
<keyword evidence="3" id="KW-0813">Transport</keyword>
<comment type="similarity">
    <text evidence="2">Belongs to the SLC41A transporter family.</text>
</comment>
<evidence type="ECO:0000313" key="10">
    <source>
        <dbReference type="EMBL" id="KAL3774428.1"/>
    </source>
</evidence>
<gene>
    <name evidence="10" type="ORF">ACHAW5_001670</name>
</gene>
<evidence type="ECO:0000259" key="9">
    <source>
        <dbReference type="Pfam" id="PF01769"/>
    </source>
</evidence>
<dbReference type="Gene3D" id="1.10.357.20">
    <property type="entry name" value="SLC41 divalent cation transporters, integral membrane domain"/>
    <property type="match status" value="1"/>
</dbReference>
<feature type="transmembrane region" description="Helical" evidence="8">
    <location>
        <begin position="107"/>
        <end position="126"/>
    </location>
</feature>
<name>A0ABD3NGD7_9STRA</name>
<keyword evidence="6 8" id="KW-1133">Transmembrane helix</keyword>
<dbReference type="GO" id="GO:0016020">
    <property type="term" value="C:membrane"/>
    <property type="evidence" value="ECO:0007669"/>
    <property type="project" value="UniProtKB-SubCell"/>
</dbReference>
<comment type="subcellular location">
    <subcellularLocation>
        <location evidence="1">Membrane</location>
        <topology evidence="1">Multi-pass membrane protein</topology>
    </subcellularLocation>
</comment>
<dbReference type="PANTHER" id="PTHR41394:SF5">
    <property type="entry name" value="SLC41A_MGTE INTEGRAL MEMBRANE DOMAIN-CONTAINING PROTEIN"/>
    <property type="match status" value="1"/>
</dbReference>